<dbReference type="PROSITE" id="PS00232">
    <property type="entry name" value="CADHERIN_1"/>
    <property type="match status" value="5"/>
</dbReference>
<dbReference type="PROSITE" id="PS50268">
    <property type="entry name" value="CADHERIN_2"/>
    <property type="match status" value="9"/>
</dbReference>
<keyword evidence="11 23" id="KW-1133">Transmembrane helix</keyword>
<evidence type="ECO:0000256" key="13">
    <source>
        <dbReference type="ARBA" id="ARBA00023136"/>
    </source>
</evidence>
<feature type="transmembrane region" description="Helical" evidence="23">
    <location>
        <begin position="21"/>
        <end position="42"/>
    </location>
</feature>
<feature type="transmembrane region" description="Helical" evidence="23">
    <location>
        <begin position="2869"/>
        <end position="2889"/>
    </location>
</feature>
<dbReference type="Pfam" id="PF16489">
    <property type="entry name" value="GAIN"/>
    <property type="match status" value="1"/>
</dbReference>
<dbReference type="CDD" id="cd00110">
    <property type="entry name" value="LamG"/>
    <property type="match status" value="2"/>
</dbReference>
<accession>A0A9J6BKJ0</accession>
<organism evidence="30 31">
    <name type="scientific">Polypedilum vanderplanki</name>
    <name type="common">Sleeping chironomid midge</name>
    <dbReference type="NCBI Taxonomy" id="319348"/>
    <lineage>
        <taxon>Eukaryota</taxon>
        <taxon>Metazoa</taxon>
        <taxon>Ecdysozoa</taxon>
        <taxon>Arthropoda</taxon>
        <taxon>Hexapoda</taxon>
        <taxon>Insecta</taxon>
        <taxon>Pterygota</taxon>
        <taxon>Neoptera</taxon>
        <taxon>Endopterygota</taxon>
        <taxon>Diptera</taxon>
        <taxon>Nematocera</taxon>
        <taxon>Chironomoidea</taxon>
        <taxon>Chironomidae</taxon>
        <taxon>Chironominae</taxon>
        <taxon>Polypedilum</taxon>
        <taxon>Polypedilum</taxon>
    </lineage>
</organism>
<dbReference type="FunFam" id="2.60.40.60:FF:000038">
    <property type="entry name" value="Cadherin EGF LAG seven-pass G-type receptor 3"/>
    <property type="match status" value="1"/>
</dbReference>
<dbReference type="GO" id="GO:0016339">
    <property type="term" value="P:calcium-dependent cell-cell adhesion via plasma membrane cell adhesion molecules"/>
    <property type="evidence" value="ECO:0007669"/>
    <property type="project" value="UniProtKB-ARBA"/>
</dbReference>
<keyword evidence="15" id="KW-0675">Receptor</keyword>
<feature type="region of interest" description="Disordered" evidence="22">
    <location>
        <begin position="3064"/>
        <end position="3192"/>
    </location>
</feature>
<dbReference type="PROSITE" id="PS50261">
    <property type="entry name" value="G_PROTEIN_RECEP_F2_4"/>
    <property type="match status" value="1"/>
</dbReference>
<dbReference type="InterPro" id="IPR020894">
    <property type="entry name" value="Cadherin_CS"/>
</dbReference>
<dbReference type="FunFam" id="2.60.40.60:FF:000029">
    <property type="entry name" value="Cadherin EGF LAG seven-pass G-type receptor 3"/>
    <property type="match status" value="1"/>
</dbReference>
<dbReference type="CDD" id="cd11304">
    <property type="entry name" value="Cadherin_repeat"/>
    <property type="match status" value="10"/>
</dbReference>
<feature type="domain" description="Cadherin" evidence="29">
    <location>
        <begin position="489"/>
        <end position="605"/>
    </location>
</feature>
<dbReference type="CDD" id="cd00054">
    <property type="entry name" value="EGF_CA"/>
    <property type="match status" value="2"/>
</dbReference>
<dbReference type="InterPro" id="IPR001881">
    <property type="entry name" value="EGF-like_Ca-bd_dom"/>
</dbReference>
<keyword evidence="6" id="KW-0597">Phosphoprotein</keyword>
<feature type="transmembrane region" description="Helical" evidence="23">
    <location>
        <begin position="2982"/>
        <end position="3004"/>
    </location>
</feature>
<feature type="disulfide bond" evidence="20">
    <location>
        <begin position="2015"/>
        <end position="2024"/>
    </location>
</feature>
<dbReference type="Pfam" id="PF23592">
    <property type="entry name" value="Cadherin_CELSR2_9th"/>
    <property type="match status" value="1"/>
</dbReference>
<dbReference type="PANTHER" id="PTHR24026">
    <property type="entry name" value="FAT ATYPICAL CADHERIN-RELATED"/>
    <property type="match status" value="1"/>
</dbReference>
<feature type="compositionally biased region" description="Basic and acidic residues" evidence="22">
    <location>
        <begin position="3421"/>
        <end position="3433"/>
    </location>
</feature>
<dbReference type="SMART" id="SM00181">
    <property type="entry name" value="EGF"/>
    <property type="match status" value="6"/>
</dbReference>
<feature type="domain" description="Cadherin" evidence="29">
    <location>
        <begin position="1262"/>
        <end position="1362"/>
    </location>
</feature>
<dbReference type="PROSITE" id="PS50026">
    <property type="entry name" value="EGF_3"/>
    <property type="match status" value="4"/>
</dbReference>
<dbReference type="InterPro" id="IPR056286">
    <property type="entry name" value="Cadherin_CELSR1-3_9th"/>
</dbReference>
<dbReference type="Pfam" id="PF00002">
    <property type="entry name" value="7tm_2"/>
    <property type="match status" value="1"/>
</dbReference>
<dbReference type="FunFam" id="2.60.40.60:FF:000010">
    <property type="entry name" value="Cadherin EGF LAG seven-pass G-type receptor 3"/>
    <property type="match status" value="1"/>
</dbReference>
<dbReference type="GO" id="GO:0016324">
    <property type="term" value="C:apical plasma membrane"/>
    <property type="evidence" value="ECO:0007669"/>
    <property type="project" value="UniProtKB-SubCell"/>
</dbReference>
<dbReference type="FunFam" id="2.60.40.60:FF:000256">
    <property type="entry name" value="Starry night, isoform B"/>
    <property type="match status" value="1"/>
</dbReference>
<dbReference type="Pfam" id="PF00028">
    <property type="entry name" value="Cadherin"/>
    <property type="match status" value="8"/>
</dbReference>
<dbReference type="InterPro" id="IPR001879">
    <property type="entry name" value="GPCR_2_extracellular_dom"/>
</dbReference>
<keyword evidence="17" id="KW-0807">Transducer</keyword>
<evidence type="ECO:0000256" key="5">
    <source>
        <dbReference type="ARBA" id="ARBA00022536"/>
    </source>
</evidence>
<dbReference type="GO" id="GO:0005509">
    <property type="term" value="F:calcium ion binding"/>
    <property type="evidence" value="ECO:0007669"/>
    <property type="project" value="UniProtKB-UniRule"/>
</dbReference>
<feature type="domain" description="Laminin G" evidence="24">
    <location>
        <begin position="1822"/>
        <end position="1988"/>
    </location>
</feature>
<feature type="transmembrane region" description="Helical" evidence="23">
    <location>
        <begin position="3010"/>
        <end position="3033"/>
    </location>
</feature>
<evidence type="ECO:0000256" key="1">
    <source>
        <dbReference type="ARBA" id="ARBA00004221"/>
    </source>
</evidence>
<dbReference type="FunFam" id="2.10.25.10:FF:000011">
    <property type="entry name" value="Cadherin EGF LAG seven-pass G-type receptor"/>
    <property type="match status" value="1"/>
</dbReference>
<sequence>MPECKYRSGSGPIKLTLMTKLFALIIILSTCILHYAASYVVIIDEHSPANSIIFNASVNKLGSERHYKINTDKNGDYVHRLFHINPKNGQIKLHRRLSCDGREYPNLFTFYIDSVSNHLRTVNYYSLPVRVFIHGKNCGDDDEINRGHYESYDEDDEAMPSFLKRRRKRRSLDDYDEIVNEKRNFVDNLHNSLRDFPFIFPHNESHTDYSNFQEGDILFDTMENNFRRHIILNRQRRFVIKNEDKFQRKISDSKQWISETYASYAIHSFDKFDKICLKKSQVINNLNAFLPRSIQQHCKVSFLDVRDERFKIERINGDMVASRDVCIYEPSWSVTVSFSTKCNNPEFLDAEHRLKIMYHHQELNDTDIAKRIKRQLKNQNPYFEQQHYVATVLEEQPVGVKVITVQARDPEDSPVVYSMLSPSDARSQTMFKIDSKSGVITTSATLDRELISMHYFRVIATDDSFPPKTGTTILQVNVLDCNDHAPKFETEQFDTTVSEGVPTGTTVLTLRATDLDSGKNAEIEYHIDRVSGGGLSTPEEDAQTFKIDTRSGIITTRTQLDRETSEVYTLIVTANDLASPISERKTATATVVIRIADENDHYPQFSERHYTVDVPEDDSNGNNVIAHIKATDADKGNNAAIRYSIVGGNPKSEFAIDSMSGEVTLTKPLDYETMKSYRLVVRAQDGGTPPKTNTTTLAVNVIDSNDNAPRFYSSQIQETVLESVSVGHNIVRVQAYDADEGANSEITYSITERDASFPFAVDSRTGQIHTTKPLDREEKHRYSFQVVAVDAGIPPKSGSTTIQITVQDVNDNNPMFNPKYYEAVISEDQKPGTPVVTVTATDADEDSRLHYDIKSGNLRNRFSISTQNGLGLITIAQPLDYKIEKRFILTVTATDSGGKIDTATVNINITDANNFPPVFENAPYSASVLEDAPIGTTVLIVTATDADVGINAQITYSLSNDDTSAGMTAAETFSINPQTGAIVTKVPLDREMTSGYSLTITAKDGGNPSHSETTIVEITVVDVNDNKPEFNAPIYHATISEDALIGTSVIQVSASDRDEEDNRLIKYQLSERDMKDGSFIIDSSSGVIRTNRGLDRETIAVYHLQVIAVDKGSPPMSSTVEVQVKLDDVNDSPPTFPSDRMKFYIKENSPIGSTVGIIKADDPDEGINAEVHYAILSGQDASSFHLITKPGVNGARIITNIDLDYESSQKKFELVIRASSPPLRNDVHVEILVTDANDNQPVLKDFQVIFNNFRDHFPTGVIGRVPAFDADVNDNLTYRILSGNNANLIRLNTNTGQITLSPQLNTNVPKSATMEVSVSDGINEVKASMQLIVRLVTEDMLFNSVTIRLNEMTAEAFLSPLINYFLDGLAAVIPCPRENILLFSIQEDTDVVARVLNISFAAKRPDVAHEEFYTTQYLQERVYLNRAILARLANVEVLPFDDNLCVREPCLNFEQCLTVSKFGNATDFIHSNTVLFRSIQPVNTFACSCPEGFTGGKEAYLCDTEVNLCYSNPCQNGGTCKQKENGYTCLCKNTFTGINCETELKVMPSCINEICESGYSCSNALPYGENFNLPFTSTCELKARSFSHNSFLTFDSLKQRHRFNIKLKFATINDNGLLLYNGRYNDLHDFIALELIDGRMTFSFSLGDKIQKVFVTRPAKLSDGEWHTVEIIYFNRTATLIIDECDMALALSGRLGKKWNCANQTTLELDKKCSMFAENCHRLLDLTGPLQVGGLPKIPAHFQIQSQDYVGCISDLEIDYKMIDMNSYVADNGTVAGCPEKKSLCSTNNPCFHGATCHDGWNSLTCKCTENFTGNVCQEKVESSWRFSGNGYVNFNAIVKHIQLPWLNALSVRTRQLDAFLMQVVVDQNSSAIISIQNGILHYTFDSETMFLPGSFLSDGEWHRIEIKWLGADISLSIDYGQRETLLPTTKKVQGLYAGIVVIGSPDKSIGNIKEYESLDGCIQDIRIGTQQSIIDRPTRKENVQKGCPSHAECPESCPIHSQCVTSWDEAHCECNAGYVGNDCVPLCTVGPCADAGICRVDNSMKKGYFCECNSTLYSGEYCENQAQKPCPGGWWGEKSCGPCKCDIKRGYHPDCDKQNGKCRCRDNHYQPENETACLPCDCYYEGSINGACNKLTGQCECRDGVIGRRCDSCSNAYAEVTSQGCEVVYDGCPKSFAAGVWWPRTSFGQGAIENCPPKSRGKGLRLCDELSGGWTTPNMFNCTSDLFWELRKQLSAMEQGELQLNTFVSVKMASDLQHATTTVGGSRSVKQKEDKYKKFSLENSFMSRNRIRNNEIEIDSYIESEQPQKHDQLYGADLLITEGILHELIGYEVMQSGLDLSHSQDKDYIRNLVESASIILDEKYANEWKRLKELTMRGPNDLVDAFNKYLVILARSQHDTYTNPFEITHNNMALGLDIVTAESLFGYEPQLLTHKSRNGKANQYTTESVIIPDTSAFLQHSSKQKVPTISFPKYNNYMQDKTKFDRHSKVLIPLDMLGILPPEKGEVSYAVKNYRAIVGYTQYKDIGELFPMAFDETVTRRYGVEVEIATSVLSLTILVPSMGNDADKQMERMKTNSNSDLHHENRIDEGYQAPPDNLRFPSPDDIKITVHDMSDNRQNEDDINDGNDAGTEMKIHLNSDDIFNPEFESTEEISLGGYSHHDNSDEIDGKKLIKREIIARDANPDVEMIEDKITYRSLGSPHLSQPIRVQMWLNIEKNRFSPRLNPQCVRWHTFNNQWTRIGCHTEMPDYEKVQDDANGLILINCTCTHVSSYAVLIDILDPEDIPEPSLLVQITSLSAFVVSLPILFCVIIALALLRGLQTNSNTIHQNLVFCIFVAELLFFVAWQGRRSLVENDFPCKLIAIGLHYAWLAAFAWTTVDCIHLYRMLTEMRDINHGPMGFYFTVGYGAPALLVGLSVGVRVHEYGNNMFCWLSVYESVIWWLVAPIAAMSAVNVMVLFISVKAAFTLKDHVLGFGNLRTLLWLSVVSLPLMGIMWVLSVLSASESVEIYNLALSACVILHAIFSIVGYCIINKRVRENLNNTFMKCMGKKVPLLDSSLAVSTSNSGNRTPGFNGNYETSRRNIGISASSTTSRSTAKTSSSPYRSDGQLRHTSTSTSNYNSDVPSFMKSYDGGGKKKRRHRKDSDSGSETDGRSMELASSHSSDDDESRAGKSSTTNSHHRPKGVSAPSYLPNITEHVATTPPELHVVQSPQLFPNSKGSLNGRWSSQAPESFLPTPNVGRWSQETGSDNEVHSHKTNSPNPLPNPDITDTSYLQQHQTKLNLPPSILENIHENYVPPNDPVVYSAELYKREHYENYQTNTLPYLTQQVDKEFPTSYTINHMRAYQNDNGYPNMYDKSRTLGYLGSKTSSPYMSKERIDGYSPSFSTFKNVNGSTNLYGSNTHSVQSLLRNDYQQRQQTDYHSDRNSEGSDKNNPYNFPYTAEEDHTAMRQHMQGQYVNDINNPMTMGRMSSRHSSQAGSPSLPPHMAHMSNMNDSSESTDAETRV</sequence>
<evidence type="ECO:0000259" key="26">
    <source>
        <dbReference type="PROSITE" id="PS50027"/>
    </source>
</evidence>
<dbReference type="FunFam" id="2.60.120.200:FF:000173">
    <property type="entry name" value="Cadherin EGF LAG seven-pass G-type receptor"/>
    <property type="match status" value="1"/>
</dbReference>
<evidence type="ECO:0000256" key="14">
    <source>
        <dbReference type="ARBA" id="ARBA00023157"/>
    </source>
</evidence>
<evidence type="ECO:0000256" key="21">
    <source>
        <dbReference type="PROSITE-ProRule" id="PRU00460"/>
    </source>
</evidence>
<feature type="domain" description="Cadherin" evidence="29">
    <location>
        <begin position="1137"/>
        <end position="1243"/>
    </location>
</feature>
<evidence type="ECO:0000256" key="12">
    <source>
        <dbReference type="ARBA" id="ARBA00023040"/>
    </source>
</evidence>
<dbReference type="GO" id="GO:0030054">
    <property type="term" value="C:cell junction"/>
    <property type="evidence" value="ECO:0007669"/>
    <property type="project" value="UniProtKB-ARBA"/>
</dbReference>
<evidence type="ECO:0000256" key="18">
    <source>
        <dbReference type="ARBA" id="ARBA00023292"/>
    </source>
</evidence>
<dbReference type="CDD" id="cd15441">
    <property type="entry name" value="7tmB2_CELSR_Adhesion_IV"/>
    <property type="match status" value="1"/>
</dbReference>
<dbReference type="SMART" id="SM00180">
    <property type="entry name" value="EGF_Lam"/>
    <property type="match status" value="1"/>
</dbReference>
<feature type="transmembrane region" description="Helical" evidence="23">
    <location>
        <begin position="2830"/>
        <end position="2849"/>
    </location>
</feature>
<feature type="compositionally biased region" description="Low complexity" evidence="22">
    <location>
        <begin position="3088"/>
        <end position="3103"/>
    </location>
</feature>
<dbReference type="GO" id="GO:0007166">
    <property type="term" value="P:cell surface receptor signaling pathway"/>
    <property type="evidence" value="ECO:0007669"/>
    <property type="project" value="InterPro"/>
</dbReference>
<dbReference type="InterPro" id="IPR000742">
    <property type="entry name" value="EGF"/>
</dbReference>
<feature type="compositionally biased region" description="Polar residues" evidence="22">
    <location>
        <begin position="3112"/>
        <end position="3125"/>
    </location>
</feature>
<dbReference type="FunFam" id="2.60.40.60:FF:000249">
    <property type="entry name" value="Starry night"/>
    <property type="match status" value="1"/>
</dbReference>
<evidence type="ECO:0000259" key="28">
    <source>
        <dbReference type="PROSITE" id="PS50261"/>
    </source>
</evidence>
<dbReference type="InterPro" id="IPR015919">
    <property type="entry name" value="Cadherin-like_sf"/>
</dbReference>
<dbReference type="SMART" id="SM00282">
    <property type="entry name" value="LamG"/>
    <property type="match status" value="2"/>
</dbReference>
<dbReference type="Pfam" id="PF00053">
    <property type="entry name" value="EGF_laminin"/>
    <property type="match status" value="1"/>
</dbReference>
<keyword evidence="7 23" id="KW-0812">Transmembrane</keyword>
<feature type="compositionally biased region" description="Basic and acidic residues" evidence="22">
    <location>
        <begin position="2578"/>
        <end position="2590"/>
    </location>
</feature>
<dbReference type="Pfam" id="PF02210">
    <property type="entry name" value="Laminin_G_2"/>
    <property type="match status" value="2"/>
</dbReference>
<dbReference type="FunFam" id="2.60.40.60:FF:000044">
    <property type="entry name" value="Cadherin, EGF LAG seven-pass G-type receptor 3"/>
    <property type="match status" value="1"/>
</dbReference>
<gene>
    <name evidence="30" type="ORF">PVAND_000409</name>
</gene>
<keyword evidence="31" id="KW-1185">Reference proteome</keyword>
<feature type="domain" description="Cadherin" evidence="29">
    <location>
        <begin position="708"/>
        <end position="816"/>
    </location>
</feature>
<dbReference type="Gene3D" id="4.10.1240.10">
    <property type="entry name" value="GPCR, family 2, extracellular hormone receptor domain"/>
    <property type="match status" value="1"/>
</dbReference>
<feature type="disulfide bond" evidence="21">
    <location>
        <begin position="2142"/>
        <end position="2151"/>
    </location>
</feature>
<keyword evidence="10 19" id="KW-0106">Calcium</keyword>
<dbReference type="GO" id="GO:0035159">
    <property type="term" value="P:regulation of tube length, open tracheal system"/>
    <property type="evidence" value="ECO:0007669"/>
    <property type="project" value="UniProtKB-ARBA"/>
</dbReference>
<dbReference type="InterPro" id="IPR000832">
    <property type="entry name" value="GPCR_2_secretin-like"/>
</dbReference>
<dbReference type="SUPFAM" id="SSF57196">
    <property type="entry name" value="EGF/Laminin"/>
    <property type="match status" value="2"/>
</dbReference>
<dbReference type="InterPro" id="IPR001791">
    <property type="entry name" value="Laminin_G"/>
</dbReference>
<dbReference type="Gene3D" id="2.60.120.200">
    <property type="match status" value="2"/>
</dbReference>
<dbReference type="InterPro" id="IPR036445">
    <property type="entry name" value="GPCR_2_extracell_dom_sf"/>
</dbReference>
<name>A0A9J6BKJ0_POLVA</name>
<feature type="disulfide bond" evidence="20">
    <location>
        <begin position="1808"/>
        <end position="1817"/>
    </location>
</feature>
<dbReference type="GO" id="GO:0001737">
    <property type="term" value="P:establishment of imaginal disc-derived wing hair orientation"/>
    <property type="evidence" value="ECO:0007669"/>
    <property type="project" value="UniProtKB-ARBA"/>
</dbReference>
<evidence type="ECO:0000256" key="2">
    <source>
        <dbReference type="ARBA" id="ARBA00004651"/>
    </source>
</evidence>
<dbReference type="FunFam" id="1.20.1070.10:FF:000202">
    <property type="entry name" value="Cadherin EGF LAG seven-pass G-type receptor"/>
    <property type="match status" value="1"/>
</dbReference>
<keyword evidence="13 23" id="KW-0472">Membrane</keyword>
<evidence type="ECO:0000256" key="17">
    <source>
        <dbReference type="ARBA" id="ARBA00023224"/>
    </source>
</evidence>
<dbReference type="GO" id="GO:0022603">
    <property type="term" value="P:regulation of anatomical structure morphogenesis"/>
    <property type="evidence" value="ECO:0007669"/>
    <property type="project" value="UniProtKB-ARBA"/>
</dbReference>
<comment type="caution">
    <text evidence="30">The sequence shown here is derived from an EMBL/GenBank/DDBJ whole genome shotgun (WGS) entry which is preliminary data.</text>
</comment>
<feature type="domain" description="Cadherin" evidence="29">
    <location>
        <begin position="817"/>
        <end position="919"/>
    </location>
</feature>
<feature type="transmembrane region" description="Helical" evidence="23">
    <location>
        <begin position="2798"/>
        <end position="2818"/>
    </location>
</feature>
<dbReference type="GO" id="GO:0048638">
    <property type="term" value="P:regulation of developmental growth"/>
    <property type="evidence" value="ECO:0007669"/>
    <property type="project" value="UniProtKB-ARBA"/>
</dbReference>
<evidence type="ECO:0000256" key="20">
    <source>
        <dbReference type="PROSITE-ProRule" id="PRU00076"/>
    </source>
</evidence>
<feature type="disulfide bond" evidence="20">
    <location>
        <begin position="1994"/>
        <end position="2004"/>
    </location>
</feature>
<evidence type="ECO:0000256" key="16">
    <source>
        <dbReference type="ARBA" id="ARBA00023180"/>
    </source>
</evidence>
<feature type="disulfide bond" evidence="21">
    <location>
        <begin position="2123"/>
        <end position="2140"/>
    </location>
</feature>
<dbReference type="GO" id="GO:0048468">
    <property type="term" value="P:cell development"/>
    <property type="evidence" value="ECO:0007669"/>
    <property type="project" value="UniProtKB-ARBA"/>
</dbReference>
<keyword evidence="4" id="KW-1003">Cell membrane</keyword>
<feature type="domain" description="Laminin EGF-like" evidence="26">
    <location>
        <begin position="2121"/>
        <end position="2168"/>
    </location>
</feature>
<feature type="domain" description="Cadherin" evidence="29">
    <location>
        <begin position="1031"/>
        <end position="1136"/>
    </location>
</feature>
<dbReference type="Gene3D" id="2.60.220.50">
    <property type="match status" value="1"/>
</dbReference>
<dbReference type="GO" id="GO:0042067">
    <property type="term" value="P:establishment of ommatidial planar polarity"/>
    <property type="evidence" value="ECO:0007669"/>
    <property type="project" value="UniProtKB-ARBA"/>
</dbReference>
<evidence type="ECO:0000313" key="30">
    <source>
        <dbReference type="EMBL" id="KAG5670127.1"/>
    </source>
</evidence>
<dbReference type="PANTHER" id="PTHR24026:SF51">
    <property type="entry name" value="PROTOCADHERIN-LIKE WING POLARITY PROTEIN STAN"/>
    <property type="match status" value="1"/>
</dbReference>
<protein>
    <submittedName>
        <fullName evidence="30">Uncharacterized protein</fullName>
    </submittedName>
</protein>
<feature type="compositionally biased region" description="Polar residues" evidence="22">
    <location>
        <begin position="3064"/>
        <end position="3079"/>
    </location>
</feature>
<feature type="region of interest" description="Disordered" evidence="22">
    <location>
        <begin position="3212"/>
        <end position="3278"/>
    </location>
</feature>
<dbReference type="EMBL" id="JADBJN010000003">
    <property type="protein sequence ID" value="KAG5670127.1"/>
    <property type="molecule type" value="Genomic_DNA"/>
</dbReference>
<keyword evidence="16" id="KW-0325">Glycoprotein</keyword>
<dbReference type="PROSITE" id="PS00022">
    <property type="entry name" value="EGF_1"/>
    <property type="match status" value="3"/>
</dbReference>
<proteinExistence type="predicted"/>
<keyword evidence="8" id="KW-0732">Signal</keyword>
<dbReference type="FunFam" id="4.10.1240.10:FF:000021">
    <property type="entry name" value="Cadherin EGF LAG seven-pass G-type receptor"/>
    <property type="match status" value="1"/>
</dbReference>
<feature type="domain" description="EGF-like" evidence="25">
    <location>
        <begin position="1990"/>
        <end position="2025"/>
    </location>
</feature>
<comment type="caution">
    <text evidence="20">Lacks conserved residue(s) required for the propagation of feature annotation.</text>
</comment>
<feature type="transmembrane region" description="Helical" evidence="23">
    <location>
        <begin position="2941"/>
        <end position="2961"/>
    </location>
</feature>
<feature type="compositionally biased region" description="Basic and acidic residues" evidence="22">
    <location>
        <begin position="3144"/>
        <end position="3156"/>
    </location>
</feature>
<evidence type="ECO:0000313" key="31">
    <source>
        <dbReference type="Proteomes" id="UP001107558"/>
    </source>
</evidence>
<dbReference type="InterPro" id="IPR002126">
    <property type="entry name" value="Cadherin-like_dom"/>
</dbReference>
<dbReference type="GO" id="GO:0007156">
    <property type="term" value="P:homophilic cell adhesion via plasma membrane adhesion molecules"/>
    <property type="evidence" value="ECO:0007669"/>
    <property type="project" value="InterPro"/>
</dbReference>
<feature type="transmembrane region" description="Helical" evidence="23">
    <location>
        <begin position="2901"/>
        <end position="2921"/>
    </location>
</feature>
<dbReference type="FunFam" id="2.10.25.10:FF:000143">
    <property type="entry name" value="Protein crumbs 1"/>
    <property type="match status" value="1"/>
</dbReference>
<evidence type="ECO:0000256" key="6">
    <source>
        <dbReference type="ARBA" id="ARBA00022553"/>
    </source>
</evidence>
<dbReference type="Gene3D" id="2.170.300.10">
    <property type="entry name" value="Tie2 ligand-binding domain superfamily"/>
    <property type="match status" value="1"/>
</dbReference>
<dbReference type="GO" id="GO:0004930">
    <property type="term" value="F:G protein-coupled receptor activity"/>
    <property type="evidence" value="ECO:0007669"/>
    <property type="project" value="UniProtKB-KW"/>
</dbReference>
<feature type="domain" description="Cadherin" evidence="29">
    <location>
        <begin position="920"/>
        <end position="1030"/>
    </location>
</feature>
<reference evidence="30" key="1">
    <citation type="submission" date="2021-03" db="EMBL/GenBank/DDBJ databases">
        <title>Chromosome level genome of the anhydrobiotic midge Polypedilum vanderplanki.</title>
        <authorList>
            <person name="Yoshida Y."/>
            <person name="Kikawada T."/>
            <person name="Gusev O."/>
        </authorList>
    </citation>
    <scope>NUCLEOTIDE SEQUENCE</scope>
    <source>
        <strain evidence="30">NIAS01</strain>
        <tissue evidence="30">Whole body or cell culture</tissue>
    </source>
</reference>
<feature type="domain" description="Cadherin" evidence="29">
    <location>
        <begin position="384"/>
        <end position="488"/>
    </location>
</feature>
<evidence type="ECO:0000259" key="29">
    <source>
        <dbReference type="PROSITE" id="PS50268"/>
    </source>
</evidence>
<feature type="domain" description="EGF-like" evidence="25">
    <location>
        <begin position="2026"/>
        <end position="2064"/>
    </location>
</feature>
<evidence type="ECO:0000259" key="25">
    <source>
        <dbReference type="PROSITE" id="PS50026"/>
    </source>
</evidence>
<feature type="domain" description="Cadherin" evidence="29">
    <location>
        <begin position="606"/>
        <end position="711"/>
    </location>
</feature>
<feature type="domain" description="G-protein coupled receptors family 2 profile 1" evidence="27">
    <location>
        <begin position="2153"/>
        <end position="2227"/>
    </location>
</feature>
<evidence type="ECO:0000256" key="22">
    <source>
        <dbReference type="SAM" id="MobiDB-lite"/>
    </source>
</evidence>
<feature type="region of interest" description="Disordered" evidence="22">
    <location>
        <begin position="3466"/>
        <end position="3508"/>
    </location>
</feature>
<dbReference type="SUPFAM" id="SSF49313">
    <property type="entry name" value="Cadherin-like"/>
    <property type="match status" value="9"/>
</dbReference>
<keyword evidence="12" id="KW-0297">G-protein coupled receptor</keyword>
<keyword evidence="9" id="KW-0677">Repeat</keyword>
<feature type="domain" description="EGF-like" evidence="25">
    <location>
        <begin position="1781"/>
        <end position="1818"/>
    </location>
</feature>
<dbReference type="Gene3D" id="2.10.25.10">
    <property type="entry name" value="Laminin"/>
    <property type="match status" value="2"/>
</dbReference>
<dbReference type="Pfam" id="PF00008">
    <property type="entry name" value="EGF"/>
    <property type="match status" value="2"/>
</dbReference>
<evidence type="ECO:0000256" key="19">
    <source>
        <dbReference type="PROSITE-ProRule" id="PRU00043"/>
    </source>
</evidence>
<feature type="region of interest" description="Disordered" evidence="22">
    <location>
        <begin position="2578"/>
        <end position="2601"/>
    </location>
</feature>
<dbReference type="PROSITE" id="PS01248">
    <property type="entry name" value="EGF_LAM_1"/>
    <property type="match status" value="1"/>
</dbReference>
<evidence type="ECO:0000256" key="10">
    <source>
        <dbReference type="ARBA" id="ARBA00022837"/>
    </source>
</evidence>
<dbReference type="Gene3D" id="2.60.40.60">
    <property type="entry name" value="Cadherins"/>
    <property type="match status" value="9"/>
</dbReference>
<dbReference type="SMART" id="SM00179">
    <property type="entry name" value="EGF_CA"/>
    <property type="match status" value="2"/>
</dbReference>
<keyword evidence="14 20" id="KW-1015">Disulfide bond</keyword>
<evidence type="ECO:0000256" key="11">
    <source>
        <dbReference type="ARBA" id="ARBA00022989"/>
    </source>
</evidence>
<dbReference type="SMART" id="SM00008">
    <property type="entry name" value="HormR"/>
    <property type="match status" value="1"/>
</dbReference>
<dbReference type="InterPro" id="IPR017981">
    <property type="entry name" value="GPCR_2-like_7TM"/>
</dbReference>
<dbReference type="GO" id="GO:0051239">
    <property type="term" value="P:regulation of multicellular organismal process"/>
    <property type="evidence" value="ECO:0007669"/>
    <property type="project" value="UniProtKB-ARBA"/>
</dbReference>
<feature type="domain" description="G-protein coupled receptors family 2 profile 2" evidence="28">
    <location>
        <begin position="2793"/>
        <end position="3034"/>
    </location>
</feature>
<dbReference type="InterPro" id="IPR032471">
    <property type="entry name" value="AGRL2-4_GAIN_subdom_A"/>
</dbReference>
<keyword evidence="3" id="KW-0217">Developmental protein</keyword>
<dbReference type="FunFam" id="2.60.40.60:FF:000013">
    <property type="entry name" value="Cadherin EGF LAG seven-pass G-type receptor"/>
    <property type="match status" value="1"/>
</dbReference>
<comment type="subcellular location">
    <subcellularLocation>
        <location evidence="1">Apical cell membrane</location>
    </subcellularLocation>
    <subcellularLocation>
        <location evidence="2">Cell membrane</location>
        <topology evidence="2">Multi-pass membrane protein</topology>
    </subcellularLocation>
</comment>
<dbReference type="InterPro" id="IPR013320">
    <property type="entry name" value="ConA-like_dom_sf"/>
</dbReference>
<dbReference type="InterPro" id="IPR002049">
    <property type="entry name" value="LE_dom"/>
</dbReference>
<dbReference type="PROSITE" id="PS50025">
    <property type="entry name" value="LAM_G_DOMAIN"/>
    <property type="match status" value="2"/>
</dbReference>
<dbReference type="InterPro" id="IPR046338">
    <property type="entry name" value="GAIN_dom_sf"/>
</dbReference>
<feature type="region of interest" description="Disordered" evidence="22">
    <location>
        <begin position="3417"/>
        <end position="3442"/>
    </location>
</feature>
<keyword evidence="18 21" id="KW-0424">Laminin EGF-like domain</keyword>
<evidence type="ECO:0000259" key="24">
    <source>
        <dbReference type="PROSITE" id="PS50025"/>
    </source>
</evidence>
<evidence type="ECO:0000259" key="27">
    <source>
        <dbReference type="PROSITE" id="PS50227"/>
    </source>
</evidence>
<feature type="disulfide bond" evidence="20">
    <location>
        <begin position="1531"/>
        <end position="1540"/>
    </location>
</feature>
<evidence type="ECO:0000256" key="7">
    <source>
        <dbReference type="ARBA" id="ARBA00022692"/>
    </source>
</evidence>
<dbReference type="PRINTS" id="PR00205">
    <property type="entry name" value="CADHERIN"/>
</dbReference>
<dbReference type="FunFam" id="2.60.40.60:FF:000020">
    <property type="entry name" value="Dachsous cadherin-related 1b"/>
    <property type="match status" value="2"/>
</dbReference>
<dbReference type="SMART" id="SM00112">
    <property type="entry name" value="CA"/>
    <property type="match status" value="9"/>
</dbReference>
<feature type="domain" description="EGF-like" evidence="25">
    <location>
        <begin position="1505"/>
        <end position="1541"/>
    </location>
</feature>
<dbReference type="PROSITE" id="PS50227">
    <property type="entry name" value="G_PROTEIN_RECEP_F2_3"/>
    <property type="match status" value="1"/>
</dbReference>
<dbReference type="OrthoDB" id="26203at2759"/>
<dbReference type="Gene3D" id="1.20.1070.10">
    <property type="entry name" value="Rhodopsin 7-helix transmembrane proteins"/>
    <property type="match status" value="1"/>
</dbReference>
<evidence type="ECO:0000256" key="8">
    <source>
        <dbReference type="ARBA" id="ARBA00022729"/>
    </source>
</evidence>
<feature type="domain" description="Laminin G" evidence="24">
    <location>
        <begin position="1581"/>
        <end position="1778"/>
    </location>
</feature>
<dbReference type="SUPFAM" id="SSF49899">
    <property type="entry name" value="Concanavalin A-like lectins/glucanases"/>
    <property type="match status" value="2"/>
</dbReference>
<feature type="disulfide bond" evidence="21">
    <location>
        <begin position="2121"/>
        <end position="2133"/>
    </location>
</feature>
<evidence type="ECO:0000256" key="15">
    <source>
        <dbReference type="ARBA" id="ARBA00023170"/>
    </source>
</evidence>
<evidence type="ECO:0000256" key="9">
    <source>
        <dbReference type="ARBA" id="ARBA00022737"/>
    </source>
</evidence>
<keyword evidence="5 20" id="KW-0245">EGF-like domain</keyword>
<dbReference type="Proteomes" id="UP001107558">
    <property type="component" value="Chromosome 3"/>
</dbReference>
<feature type="compositionally biased region" description="Polar residues" evidence="22">
    <location>
        <begin position="3212"/>
        <end position="3232"/>
    </location>
</feature>
<evidence type="ECO:0000256" key="3">
    <source>
        <dbReference type="ARBA" id="ARBA00022473"/>
    </source>
</evidence>
<dbReference type="CDD" id="cd00055">
    <property type="entry name" value="EGF_Lam"/>
    <property type="match status" value="1"/>
</dbReference>
<evidence type="ECO:0000256" key="23">
    <source>
        <dbReference type="SAM" id="Phobius"/>
    </source>
</evidence>
<evidence type="ECO:0000256" key="4">
    <source>
        <dbReference type="ARBA" id="ARBA00022475"/>
    </source>
</evidence>
<dbReference type="PROSITE" id="PS50027">
    <property type="entry name" value="EGF_LAM_2"/>
    <property type="match status" value="1"/>
</dbReference>